<dbReference type="EMBL" id="ML978069">
    <property type="protein sequence ID" value="KAF2016194.1"/>
    <property type="molecule type" value="Genomic_DNA"/>
</dbReference>
<evidence type="ECO:0000256" key="1">
    <source>
        <dbReference type="SAM" id="Phobius"/>
    </source>
</evidence>
<dbReference type="Proteomes" id="UP000799778">
    <property type="component" value="Unassembled WGS sequence"/>
</dbReference>
<sequence length="182" mass="20465">MPSIDYSVTFTVDEPTQLPTPRLCLLCRSSTQRGQLSCTVSCNNSTYPEQDFANLSTFPSCTNLLRATLPPFIRNTIHTILAFSIDPSLNSNFAKIFILFSRHKSHLIMSKTSSFRVCISLLLLVQIACWFLTVLDLYRPGRPQSLLRNSMSVLRTSSEGLLQLLSQPSSALLSYKDIRAHF</sequence>
<reference evidence="2" key="1">
    <citation type="journal article" date="2020" name="Stud. Mycol.">
        <title>101 Dothideomycetes genomes: a test case for predicting lifestyles and emergence of pathogens.</title>
        <authorList>
            <person name="Haridas S."/>
            <person name="Albert R."/>
            <person name="Binder M."/>
            <person name="Bloem J."/>
            <person name="Labutti K."/>
            <person name="Salamov A."/>
            <person name="Andreopoulos B."/>
            <person name="Baker S."/>
            <person name="Barry K."/>
            <person name="Bills G."/>
            <person name="Bluhm B."/>
            <person name="Cannon C."/>
            <person name="Castanera R."/>
            <person name="Culley D."/>
            <person name="Daum C."/>
            <person name="Ezra D."/>
            <person name="Gonzalez J."/>
            <person name="Henrissat B."/>
            <person name="Kuo A."/>
            <person name="Liang C."/>
            <person name="Lipzen A."/>
            <person name="Lutzoni F."/>
            <person name="Magnuson J."/>
            <person name="Mondo S."/>
            <person name="Nolan M."/>
            <person name="Ohm R."/>
            <person name="Pangilinan J."/>
            <person name="Park H.-J."/>
            <person name="Ramirez L."/>
            <person name="Alfaro M."/>
            <person name="Sun H."/>
            <person name="Tritt A."/>
            <person name="Yoshinaga Y."/>
            <person name="Zwiers L.-H."/>
            <person name="Turgeon B."/>
            <person name="Goodwin S."/>
            <person name="Spatafora J."/>
            <person name="Crous P."/>
            <person name="Grigoriev I."/>
        </authorList>
    </citation>
    <scope>NUCLEOTIDE SEQUENCE</scope>
    <source>
        <strain evidence="2">CBS 175.79</strain>
    </source>
</reference>
<evidence type="ECO:0000313" key="2">
    <source>
        <dbReference type="EMBL" id="KAF2016194.1"/>
    </source>
</evidence>
<dbReference type="RefSeq" id="XP_033384533.1">
    <property type="nucleotide sequence ID" value="XM_033521760.1"/>
</dbReference>
<keyword evidence="1" id="KW-0472">Membrane</keyword>
<name>A0A6A5XVB2_9PLEO</name>
<keyword evidence="1" id="KW-0812">Transmembrane</keyword>
<proteinExistence type="predicted"/>
<evidence type="ECO:0000313" key="3">
    <source>
        <dbReference type="Proteomes" id="UP000799778"/>
    </source>
</evidence>
<keyword evidence="1" id="KW-1133">Transmembrane helix</keyword>
<organism evidence="2 3">
    <name type="scientific">Aaosphaeria arxii CBS 175.79</name>
    <dbReference type="NCBI Taxonomy" id="1450172"/>
    <lineage>
        <taxon>Eukaryota</taxon>
        <taxon>Fungi</taxon>
        <taxon>Dikarya</taxon>
        <taxon>Ascomycota</taxon>
        <taxon>Pezizomycotina</taxon>
        <taxon>Dothideomycetes</taxon>
        <taxon>Pleosporomycetidae</taxon>
        <taxon>Pleosporales</taxon>
        <taxon>Pleosporales incertae sedis</taxon>
        <taxon>Aaosphaeria</taxon>
    </lineage>
</organism>
<keyword evidence="3" id="KW-1185">Reference proteome</keyword>
<dbReference type="AlphaFoldDB" id="A0A6A5XVB2"/>
<dbReference type="GeneID" id="54279157"/>
<protein>
    <submittedName>
        <fullName evidence="2">Uncharacterized protein</fullName>
    </submittedName>
</protein>
<accession>A0A6A5XVB2</accession>
<gene>
    <name evidence="2" type="ORF">BU24DRAFT_196397</name>
</gene>
<dbReference type="OrthoDB" id="3744583at2759"/>
<feature type="transmembrane region" description="Helical" evidence="1">
    <location>
        <begin position="119"/>
        <end position="138"/>
    </location>
</feature>